<feature type="domain" description="FAS1" evidence="11">
    <location>
        <begin position="35"/>
        <end position="177"/>
    </location>
</feature>
<comment type="similarity">
    <text evidence="2">Belongs to the fasciclin-like AGP family.</text>
</comment>
<gene>
    <name evidence="12" type="ORF">CITCOLO1_LOCUS8033</name>
</gene>
<dbReference type="SUPFAM" id="SSF82153">
    <property type="entry name" value="FAS1 domain"/>
    <property type="match status" value="1"/>
</dbReference>
<feature type="chain" id="PRO_5045942496" description="FAS1 domain-containing protein" evidence="10">
    <location>
        <begin position="23"/>
        <end position="247"/>
    </location>
</feature>
<name>A0ABP0Y8A0_9ROSI</name>
<feature type="transmembrane region" description="Helical" evidence="9">
    <location>
        <begin position="229"/>
        <end position="246"/>
    </location>
</feature>
<protein>
    <recommendedName>
        <fullName evidence="11">FAS1 domain-containing protein</fullName>
    </recommendedName>
</protein>
<accession>A0ABP0Y8A0</accession>
<comment type="subcellular location">
    <subcellularLocation>
        <location evidence="1">Cell membrane</location>
        <topology evidence="1">Lipid-anchor</topology>
        <topology evidence="1">GPI-anchor</topology>
    </subcellularLocation>
</comment>
<keyword evidence="4" id="KW-0325">Glycoprotein</keyword>
<dbReference type="EMBL" id="OZ021736">
    <property type="protein sequence ID" value="CAK9316182.1"/>
    <property type="molecule type" value="Genomic_DNA"/>
</dbReference>
<keyword evidence="5 10" id="KW-0732">Signal</keyword>
<dbReference type="PROSITE" id="PS50213">
    <property type="entry name" value="FAS1"/>
    <property type="match status" value="1"/>
</dbReference>
<proteinExistence type="inferred from homology"/>
<dbReference type="SMART" id="SM00554">
    <property type="entry name" value="FAS1"/>
    <property type="match status" value="1"/>
</dbReference>
<keyword evidence="4" id="KW-0449">Lipoprotein</keyword>
<evidence type="ECO:0000256" key="1">
    <source>
        <dbReference type="ARBA" id="ARBA00004609"/>
    </source>
</evidence>
<dbReference type="PANTHER" id="PTHR32077">
    <property type="entry name" value="FASCICLIN-LIKE ARABINOGALACTAN PROTEIN"/>
    <property type="match status" value="1"/>
</dbReference>
<evidence type="ECO:0000256" key="5">
    <source>
        <dbReference type="ARBA" id="ARBA00022729"/>
    </source>
</evidence>
<feature type="region of interest" description="Disordered" evidence="8">
    <location>
        <begin position="188"/>
        <end position="223"/>
    </location>
</feature>
<organism evidence="12 13">
    <name type="scientific">Citrullus colocynthis</name>
    <name type="common">colocynth</name>
    <dbReference type="NCBI Taxonomy" id="252529"/>
    <lineage>
        <taxon>Eukaryota</taxon>
        <taxon>Viridiplantae</taxon>
        <taxon>Streptophyta</taxon>
        <taxon>Embryophyta</taxon>
        <taxon>Tracheophyta</taxon>
        <taxon>Spermatophyta</taxon>
        <taxon>Magnoliopsida</taxon>
        <taxon>eudicotyledons</taxon>
        <taxon>Gunneridae</taxon>
        <taxon>Pentapetalae</taxon>
        <taxon>rosids</taxon>
        <taxon>fabids</taxon>
        <taxon>Cucurbitales</taxon>
        <taxon>Cucurbitaceae</taxon>
        <taxon>Benincaseae</taxon>
        <taxon>Citrullus</taxon>
    </lineage>
</organism>
<evidence type="ECO:0000256" key="10">
    <source>
        <dbReference type="SAM" id="SignalP"/>
    </source>
</evidence>
<dbReference type="InterPro" id="IPR045003">
    <property type="entry name" value="FLA_A"/>
</dbReference>
<evidence type="ECO:0000256" key="4">
    <source>
        <dbReference type="ARBA" id="ARBA00022622"/>
    </source>
</evidence>
<evidence type="ECO:0000256" key="2">
    <source>
        <dbReference type="ARBA" id="ARBA00007843"/>
    </source>
</evidence>
<sequence length="247" mass="25893">MASAALLLLLLLPFALFSETLAQTPAPPGPTPAGPINITGILAQGGQFGTFIRLLNESRLITQLENQLNNSQGEGLTIIAPTDNGFNALKSGALNNLDDQQKSQLLLYHVLPKFYTVTDLQTVSNPVRTQAGDWGLNFTGQPNSNQVNVSTGVVTVPINNKLREQRPLCVLVVDQVLLPEALFGNHTAAPPPKAPAPGADKPPADGETPPKSDAANPPTNDKGAAVRNGVGLGLVLSFGLIVISFLS</sequence>
<evidence type="ECO:0000256" key="3">
    <source>
        <dbReference type="ARBA" id="ARBA00022475"/>
    </source>
</evidence>
<evidence type="ECO:0000313" key="12">
    <source>
        <dbReference type="EMBL" id="CAK9316182.1"/>
    </source>
</evidence>
<keyword evidence="4" id="KW-0336">GPI-anchor</keyword>
<evidence type="ECO:0000256" key="6">
    <source>
        <dbReference type="ARBA" id="ARBA00023136"/>
    </source>
</evidence>
<keyword evidence="9" id="KW-1133">Transmembrane helix</keyword>
<dbReference type="Pfam" id="PF02469">
    <property type="entry name" value="Fasciclin"/>
    <property type="match status" value="1"/>
</dbReference>
<evidence type="ECO:0000259" key="11">
    <source>
        <dbReference type="PROSITE" id="PS50213"/>
    </source>
</evidence>
<dbReference type="InterPro" id="IPR000782">
    <property type="entry name" value="FAS1_domain"/>
</dbReference>
<dbReference type="InterPro" id="IPR036378">
    <property type="entry name" value="FAS1_dom_sf"/>
</dbReference>
<evidence type="ECO:0000256" key="8">
    <source>
        <dbReference type="SAM" id="MobiDB-lite"/>
    </source>
</evidence>
<keyword evidence="3" id="KW-1003">Cell membrane</keyword>
<keyword evidence="13" id="KW-1185">Reference proteome</keyword>
<evidence type="ECO:0000313" key="13">
    <source>
        <dbReference type="Proteomes" id="UP001642487"/>
    </source>
</evidence>
<evidence type="ECO:0000256" key="9">
    <source>
        <dbReference type="SAM" id="Phobius"/>
    </source>
</evidence>
<keyword evidence="9" id="KW-0812">Transmembrane</keyword>
<evidence type="ECO:0000256" key="7">
    <source>
        <dbReference type="ARBA" id="ARBA00024686"/>
    </source>
</evidence>
<dbReference type="PANTHER" id="PTHR32077:SF54">
    <property type="entry name" value="FASCICLIN-LIKE ARABINOGALACTAN PROTEIN 13-RELATED"/>
    <property type="match status" value="1"/>
</dbReference>
<dbReference type="Proteomes" id="UP001642487">
    <property type="component" value="Chromosome 2"/>
</dbReference>
<keyword evidence="6 9" id="KW-0472">Membrane</keyword>
<dbReference type="Gene3D" id="2.30.180.10">
    <property type="entry name" value="FAS1 domain"/>
    <property type="match status" value="1"/>
</dbReference>
<comment type="function">
    <text evidence="7">May be a cell surface adhesion protein.</text>
</comment>
<reference evidence="12 13" key="1">
    <citation type="submission" date="2024-03" db="EMBL/GenBank/DDBJ databases">
        <authorList>
            <person name="Gkanogiannis A."/>
            <person name="Becerra Lopez-Lavalle L."/>
        </authorList>
    </citation>
    <scope>NUCLEOTIDE SEQUENCE [LARGE SCALE GENOMIC DNA]</scope>
</reference>
<feature type="signal peptide" evidence="10">
    <location>
        <begin position="1"/>
        <end position="22"/>
    </location>
</feature>